<dbReference type="AlphaFoldDB" id="A0A370LAN1"/>
<evidence type="ECO:0008006" key="3">
    <source>
        <dbReference type="Google" id="ProtNLM"/>
    </source>
</evidence>
<accession>A0A370LAN1</accession>
<sequence length="251" mass="26413">MQASAITEAAQLLVAARREARPLKELPPASQPASFAEAAAIQDAIVALLGETVPAYKVAGLTPEASLWSPILGSTIQANPGRFATSLVPLLGIEAEIAYRLKDDVTAADRGMTMAELDARTIIVPTIEVVDTRFVSYDQTPVLHRAADFMSNGGLVYGEPWADGGKQDLTQLAIKLYAGDKLICDTVGGLVAKDPRIPTLAFIQAPGRPDFLPAGTLITAGSYTGLLYAKPGDKVTARFAGYGELSVSFPA</sequence>
<dbReference type="GO" id="GO:0008684">
    <property type="term" value="F:2-oxopent-4-enoate hydratase activity"/>
    <property type="evidence" value="ECO:0007669"/>
    <property type="project" value="TreeGrafter"/>
</dbReference>
<organism evidence="1 2">
    <name type="scientific">Bosea caraganae</name>
    <dbReference type="NCBI Taxonomy" id="2763117"/>
    <lineage>
        <taxon>Bacteria</taxon>
        <taxon>Pseudomonadati</taxon>
        <taxon>Pseudomonadota</taxon>
        <taxon>Alphaproteobacteria</taxon>
        <taxon>Hyphomicrobiales</taxon>
        <taxon>Boseaceae</taxon>
        <taxon>Bosea</taxon>
    </lineage>
</organism>
<evidence type="ECO:0000313" key="2">
    <source>
        <dbReference type="Proteomes" id="UP000255207"/>
    </source>
</evidence>
<reference evidence="2" key="1">
    <citation type="submission" date="2018-07" db="EMBL/GenBank/DDBJ databases">
        <authorList>
            <person name="Safronova V.I."/>
            <person name="Chirak E.R."/>
            <person name="Sazanova A.L."/>
        </authorList>
    </citation>
    <scope>NUCLEOTIDE SEQUENCE [LARGE SCALE GENOMIC DNA]</scope>
    <source>
        <strain evidence="2">RCAM04685</strain>
    </source>
</reference>
<dbReference type="RefSeq" id="WP_114828386.1">
    <property type="nucleotide sequence ID" value="NZ_QQTO01000037.1"/>
</dbReference>
<dbReference type="PANTHER" id="PTHR30143">
    <property type="entry name" value="ACID HYDRATASE"/>
    <property type="match status" value="1"/>
</dbReference>
<evidence type="ECO:0000313" key="1">
    <source>
        <dbReference type="EMBL" id="RDJ28261.1"/>
    </source>
</evidence>
<dbReference type="InterPro" id="IPR050772">
    <property type="entry name" value="Hydratase-Decarb/MhpD_sf"/>
</dbReference>
<dbReference type="Proteomes" id="UP000255207">
    <property type="component" value="Unassembled WGS sequence"/>
</dbReference>
<dbReference type="PANTHER" id="PTHR30143:SF0">
    <property type="entry name" value="2-KETO-4-PENTENOATE HYDRATASE"/>
    <property type="match status" value="1"/>
</dbReference>
<comment type="caution">
    <text evidence="1">The sequence shown here is derived from an EMBL/GenBank/DDBJ whole genome shotgun (WGS) entry which is preliminary data.</text>
</comment>
<dbReference type="EMBL" id="QQTP01000002">
    <property type="protein sequence ID" value="RDJ28261.1"/>
    <property type="molecule type" value="Genomic_DNA"/>
</dbReference>
<dbReference type="InterPro" id="IPR036663">
    <property type="entry name" value="Fumarylacetoacetase_C_sf"/>
</dbReference>
<dbReference type="OrthoDB" id="9792137at2"/>
<dbReference type="GO" id="GO:0005737">
    <property type="term" value="C:cytoplasm"/>
    <property type="evidence" value="ECO:0007669"/>
    <property type="project" value="TreeGrafter"/>
</dbReference>
<dbReference type="SUPFAM" id="SSF56529">
    <property type="entry name" value="FAH"/>
    <property type="match status" value="1"/>
</dbReference>
<keyword evidence="2" id="KW-1185">Reference proteome</keyword>
<name>A0A370LAN1_9HYPH</name>
<dbReference type="Gene3D" id="3.90.850.10">
    <property type="entry name" value="Fumarylacetoacetase-like, C-terminal domain"/>
    <property type="match status" value="1"/>
</dbReference>
<proteinExistence type="predicted"/>
<protein>
    <recommendedName>
        <fullName evidence="3">2-keto-4-pentenoate hydratase</fullName>
    </recommendedName>
</protein>
<gene>
    <name evidence="1" type="ORF">DWE98_06680</name>
</gene>